<sequence>MSFRPTPPLILLVLALCACRGEDDKKQDKAVPGTPRSEYRNLPGPARAKAAAAQVRPELESALTAKGLHFGDPVFIRAFKEEKELELWVRRRDSGKYEHFRTWDVFAMPGKLGPKQAEGDGQVPEGFYFVPPRAMKPDSDYHLAFNIGYPNSYDQAKGWTGSFIMIHGDQISIGCLAMSDEKIEEIYTLCDAAHQGGQEFFRVHLYPFRMTAERMAKAETDGSPWLDFWKNLKEGYDFFEREKTPPEVAVENGLYRLK</sequence>
<dbReference type="GO" id="GO:0071555">
    <property type="term" value="P:cell wall organization"/>
    <property type="evidence" value="ECO:0007669"/>
    <property type="project" value="UniProtKB-UniRule"/>
</dbReference>
<accession>A0A858RGU7</accession>
<organism evidence="10 11">
    <name type="scientific">Luteolibacter luteus</name>
    <dbReference type="NCBI Taxonomy" id="2728835"/>
    <lineage>
        <taxon>Bacteria</taxon>
        <taxon>Pseudomonadati</taxon>
        <taxon>Verrucomicrobiota</taxon>
        <taxon>Verrucomicrobiia</taxon>
        <taxon>Verrucomicrobiales</taxon>
        <taxon>Verrucomicrobiaceae</taxon>
        <taxon>Luteolibacter</taxon>
    </lineage>
</organism>
<evidence type="ECO:0000256" key="4">
    <source>
        <dbReference type="ARBA" id="ARBA00022960"/>
    </source>
</evidence>
<evidence type="ECO:0000256" key="1">
    <source>
        <dbReference type="ARBA" id="ARBA00004752"/>
    </source>
</evidence>
<proteinExistence type="inferred from homology"/>
<feature type="active site" description="Nucleophile" evidence="7">
    <location>
        <position position="175"/>
    </location>
</feature>
<feature type="domain" description="L,D-TPase catalytic" evidence="9">
    <location>
        <begin position="74"/>
        <end position="206"/>
    </location>
</feature>
<dbReference type="KEGG" id="luo:HHL09_08100"/>
<evidence type="ECO:0000256" key="8">
    <source>
        <dbReference type="SAM" id="MobiDB-lite"/>
    </source>
</evidence>
<evidence type="ECO:0000256" key="5">
    <source>
        <dbReference type="ARBA" id="ARBA00022984"/>
    </source>
</evidence>
<dbReference type="RefSeq" id="WP_169454061.1">
    <property type="nucleotide sequence ID" value="NZ_CP051774.1"/>
</dbReference>
<dbReference type="PROSITE" id="PS52029">
    <property type="entry name" value="LD_TPASE"/>
    <property type="match status" value="1"/>
</dbReference>
<comment type="similarity">
    <text evidence="2">Belongs to the YkuD family.</text>
</comment>
<evidence type="ECO:0000259" key="9">
    <source>
        <dbReference type="PROSITE" id="PS52029"/>
    </source>
</evidence>
<dbReference type="GO" id="GO:0016740">
    <property type="term" value="F:transferase activity"/>
    <property type="evidence" value="ECO:0007669"/>
    <property type="project" value="UniProtKB-KW"/>
</dbReference>
<reference evidence="10 11" key="1">
    <citation type="submission" date="2020-04" db="EMBL/GenBank/DDBJ databases">
        <title>Luteolibacter sp. G-1-1-1 isolated from soil.</title>
        <authorList>
            <person name="Dahal R.H."/>
        </authorList>
    </citation>
    <scope>NUCLEOTIDE SEQUENCE [LARGE SCALE GENOMIC DNA]</scope>
    <source>
        <strain evidence="10 11">G-1-1-1</strain>
    </source>
</reference>
<dbReference type="GO" id="GO:0004180">
    <property type="term" value="F:carboxypeptidase activity"/>
    <property type="evidence" value="ECO:0007669"/>
    <property type="project" value="UniProtKB-ARBA"/>
</dbReference>
<dbReference type="InterPro" id="IPR038063">
    <property type="entry name" value="Transpep_catalytic_dom"/>
</dbReference>
<dbReference type="Pfam" id="PF03734">
    <property type="entry name" value="YkuD"/>
    <property type="match status" value="1"/>
</dbReference>
<dbReference type="CDD" id="cd16913">
    <property type="entry name" value="YkuD_like"/>
    <property type="match status" value="1"/>
</dbReference>
<dbReference type="EMBL" id="CP051774">
    <property type="protein sequence ID" value="QJE95748.1"/>
    <property type="molecule type" value="Genomic_DNA"/>
</dbReference>
<gene>
    <name evidence="10" type="ORF">HHL09_08100</name>
</gene>
<dbReference type="UniPathway" id="UPA00219"/>
<dbReference type="PANTHER" id="PTHR36699:SF1">
    <property type="entry name" value="L,D-TRANSPEPTIDASE YAFK-RELATED"/>
    <property type="match status" value="1"/>
</dbReference>
<evidence type="ECO:0000313" key="10">
    <source>
        <dbReference type="EMBL" id="QJE95748.1"/>
    </source>
</evidence>
<feature type="region of interest" description="Disordered" evidence="8">
    <location>
        <begin position="25"/>
        <end position="45"/>
    </location>
</feature>
<keyword evidence="11" id="KW-1185">Reference proteome</keyword>
<dbReference type="GO" id="GO:0009252">
    <property type="term" value="P:peptidoglycan biosynthetic process"/>
    <property type="evidence" value="ECO:0007669"/>
    <property type="project" value="UniProtKB-UniPathway"/>
</dbReference>
<name>A0A858RGU7_9BACT</name>
<dbReference type="AlphaFoldDB" id="A0A858RGU7"/>
<dbReference type="SUPFAM" id="SSF141523">
    <property type="entry name" value="L,D-transpeptidase catalytic domain-like"/>
    <property type="match status" value="1"/>
</dbReference>
<evidence type="ECO:0000256" key="7">
    <source>
        <dbReference type="PROSITE-ProRule" id="PRU01373"/>
    </source>
</evidence>
<protein>
    <submittedName>
        <fullName evidence="10">Murein L,D-transpeptidase</fullName>
    </submittedName>
</protein>
<evidence type="ECO:0000256" key="6">
    <source>
        <dbReference type="ARBA" id="ARBA00023316"/>
    </source>
</evidence>
<dbReference type="PROSITE" id="PS51257">
    <property type="entry name" value="PROKAR_LIPOPROTEIN"/>
    <property type="match status" value="1"/>
</dbReference>
<evidence type="ECO:0000256" key="2">
    <source>
        <dbReference type="ARBA" id="ARBA00005992"/>
    </source>
</evidence>
<dbReference type="PANTHER" id="PTHR36699">
    <property type="entry name" value="LD-TRANSPEPTIDASE"/>
    <property type="match status" value="1"/>
</dbReference>
<keyword evidence="4 7" id="KW-0133">Cell shape</keyword>
<keyword evidence="3" id="KW-0808">Transferase</keyword>
<keyword evidence="5 7" id="KW-0573">Peptidoglycan synthesis</keyword>
<evidence type="ECO:0000313" key="11">
    <source>
        <dbReference type="Proteomes" id="UP000501812"/>
    </source>
</evidence>
<comment type="pathway">
    <text evidence="1 7">Cell wall biogenesis; peptidoglycan biosynthesis.</text>
</comment>
<dbReference type="InterPro" id="IPR005490">
    <property type="entry name" value="LD_TPept_cat_dom"/>
</dbReference>
<evidence type="ECO:0000256" key="3">
    <source>
        <dbReference type="ARBA" id="ARBA00022679"/>
    </source>
</evidence>
<keyword evidence="6 7" id="KW-0961">Cell wall biogenesis/degradation</keyword>
<dbReference type="Proteomes" id="UP000501812">
    <property type="component" value="Chromosome"/>
</dbReference>
<feature type="active site" description="Proton donor/acceptor" evidence="7">
    <location>
        <position position="167"/>
    </location>
</feature>
<dbReference type="GO" id="GO:0008360">
    <property type="term" value="P:regulation of cell shape"/>
    <property type="evidence" value="ECO:0007669"/>
    <property type="project" value="UniProtKB-UniRule"/>
</dbReference>